<proteinExistence type="predicted"/>
<protein>
    <submittedName>
        <fullName evidence="1">Uncharacterized protein</fullName>
    </submittedName>
</protein>
<evidence type="ECO:0000313" key="2">
    <source>
        <dbReference type="Proteomes" id="UP000267858"/>
    </source>
</evidence>
<dbReference type="Proteomes" id="UP000267858">
    <property type="component" value="Chromosome"/>
</dbReference>
<gene>
    <name evidence="1" type="ORF">NCTC5773_00296</name>
</gene>
<evidence type="ECO:0000313" key="1">
    <source>
        <dbReference type="EMBL" id="VEA00337.1"/>
    </source>
</evidence>
<sequence length="82" mass="9295">MQKSGQARHDEAVCKTWRYIDPYFAADTGGVRLEKTFQFIQVTQQIFCPLVVNHSVLSKLYPPGGAVEQADAQLMFQCLYLP</sequence>
<dbReference type="EMBL" id="LR134141">
    <property type="protein sequence ID" value="VEA00337.1"/>
    <property type="molecule type" value="Genomic_DNA"/>
</dbReference>
<name>A0A6D2G1M5_SALER</name>
<accession>A0A6D2G1M5</accession>
<reference evidence="1 2" key="1">
    <citation type="submission" date="2018-12" db="EMBL/GenBank/DDBJ databases">
        <authorList>
            <consortium name="Pathogen Informatics"/>
        </authorList>
    </citation>
    <scope>NUCLEOTIDE SEQUENCE [LARGE SCALE GENOMIC DNA]</scope>
    <source>
        <strain evidence="1 2">NCTC5773</strain>
    </source>
</reference>
<organism evidence="1 2">
    <name type="scientific">Salmonella enterica subsp. salamae</name>
    <dbReference type="NCBI Taxonomy" id="59202"/>
    <lineage>
        <taxon>Bacteria</taxon>
        <taxon>Pseudomonadati</taxon>
        <taxon>Pseudomonadota</taxon>
        <taxon>Gammaproteobacteria</taxon>
        <taxon>Enterobacterales</taxon>
        <taxon>Enterobacteriaceae</taxon>
        <taxon>Salmonella</taxon>
    </lineage>
</organism>
<dbReference type="AlphaFoldDB" id="A0A6D2G1M5"/>